<feature type="domain" description="ABC transporter" evidence="8">
    <location>
        <begin position="340"/>
        <end position="574"/>
    </location>
</feature>
<organism evidence="10 11">
    <name type="scientific">Candidatus Fimimorpha faecalis</name>
    <dbReference type="NCBI Taxonomy" id="2840824"/>
    <lineage>
        <taxon>Bacteria</taxon>
        <taxon>Bacillati</taxon>
        <taxon>Bacillota</taxon>
        <taxon>Clostridia</taxon>
        <taxon>Eubacteriales</taxon>
        <taxon>Candidatus Fimimorpha</taxon>
    </lineage>
</organism>
<dbReference type="PANTHER" id="PTHR24221:SF397">
    <property type="entry name" value="ABC TRANSPORTER, ATP-BINDING TRANSMEMBRANE PROTEIN"/>
    <property type="match status" value="1"/>
</dbReference>
<keyword evidence="5 7" id="KW-1133">Transmembrane helix</keyword>
<dbReference type="SMART" id="SM00382">
    <property type="entry name" value="AAA"/>
    <property type="match status" value="1"/>
</dbReference>
<evidence type="ECO:0000256" key="1">
    <source>
        <dbReference type="ARBA" id="ARBA00004651"/>
    </source>
</evidence>
<evidence type="ECO:0000256" key="5">
    <source>
        <dbReference type="ARBA" id="ARBA00022989"/>
    </source>
</evidence>
<evidence type="ECO:0000256" key="7">
    <source>
        <dbReference type="SAM" id="Phobius"/>
    </source>
</evidence>
<reference evidence="10" key="2">
    <citation type="journal article" date="2021" name="PeerJ">
        <title>Extensive microbial diversity within the chicken gut microbiome revealed by metagenomics and culture.</title>
        <authorList>
            <person name="Gilroy R."/>
            <person name="Ravi A."/>
            <person name="Getino M."/>
            <person name="Pursley I."/>
            <person name="Horton D.L."/>
            <person name="Alikhan N.F."/>
            <person name="Baker D."/>
            <person name="Gharbi K."/>
            <person name="Hall N."/>
            <person name="Watson M."/>
            <person name="Adriaenssens E.M."/>
            <person name="Foster-Nyarko E."/>
            <person name="Jarju S."/>
            <person name="Secka A."/>
            <person name="Antonio M."/>
            <person name="Oren A."/>
            <person name="Chaudhuri R.R."/>
            <person name="La Ragione R."/>
            <person name="Hildebrand F."/>
            <person name="Pallen M.J."/>
        </authorList>
    </citation>
    <scope>NUCLEOTIDE SEQUENCE</scope>
    <source>
        <strain evidence="10">ChiW13-3771</strain>
    </source>
</reference>
<dbReference type="InterPro" id="IPR011527">
    <property type="entry name" value="ABC1_TM_dom"/>
</dbReference>
<dbReference type="EMBL" id="DVHN01000142">
    <property type="protein sequence ID" value="HIR89437.1"/>
    <property type="molecule type" value="Genomic_DNA"/>
</dbReference>
<dbReference type="SUPFAM" id="SSF90123">
    <property type="entry name" value="ABC transporter transmembrane region"/>
    <property type="match status" value="1"/>
</dbReference>
<dbReference type="Gene3D" id="3.40.50.300">
    <property type="entry name" value="P-loop containing nucleotide triphosphate hydrolases"/>
    <property type="match status" value="1"/>
</dbReference>
<dbReference type="GO" id="GO:0005524">
    <property type="term" value="F:ATP binding"/>
    <property type="evidence" value="ECO:0007669"/>
    <property type="project" value="UniProtKB-KW"/>
</dbReference>
<dbReference type="Gene3D" id="1.20.1560.10">
    <property type="entry name" value="ABC transporter type 1, transmembrane domain"/>
    <property type="match status" value="1"/>
</dbReference>
<proteinExistence type="predicted"/>
<dbReference type="AlphaFoldDB" id="A0A9D1EFH6"/>
<dbReference type="PROSITE" id="PS50929">
    <property type="entry name" value="ABC_TM1F"/>
    <property type="match status" value="1"/>
</dbReference>
<dbReference type="InterPro" id="IPR027417">
    <property type="entry name" value="P-loop_NTPase"/>
</dbReference>
<evidence type="ECO:0000256" key="2">
    <source>
        <dbReference type="ARBA" id="ARBA00022692"/>
    </source>
</evidence>
<evidence type="ECO:0000313" key="10">
    <source>
        <dbReference type="EMBL" id="HIR89437.1"/>
    </source>
</evidence>
<feature type="transmembrane region" description="Helical" evidence="7">
    <location>
        <begin position="62"/>
        <end position="88"/>
    </location>
</feature>
<sequence length="587" mass="65976">MSILKTLFAYAGKYKYLTLLSLIFSFISAVMLLLPFIWIWKVVAALLEVYPDFTQAKDAAQYGWYALISAVGGVLVYVMALLCSHLAAFRIAANMRKKAMHHVVRLPLGYFSEEGSGKLRKIIDESAASTETYLAHQLPDMVQLMTTVCAVLICLFIFDWKFAVASLIPTILALSNMFKMVGKGLQKAMKDYMDALGDMSNEAVEYVRGIPVVKTFQQTVYSFERFYNSIKNYEKFALGYTDQMRIPMTLFTTFINSIFIFLIGTMILFILNGFQITSVLPDFLFYVIFTPIIAVTTNKIMFASENTMLAQDGVNRIEGILHQKPFEYSNRSNQIQNYDIEFHHVSFSYPDSGVEVLHDINLKIKSGTTIAFVGKSGGGKSTLVSLIPRFYDVTKGSITIGGINVKDISEKELMSKISFVFQDSHLLKKSLYENIQMGFDVTKEQVETAVHRAQCDDIVNQFSRGLETQIGSQGVYLSGGETQRMTLARAIVKDSPILLLDEATAYADSDNEVLMQKAILELSKNKTTIMIAHRLSTIVNVDCIYVVEDGTIVESGNHQQLIEANGIYADMWNNYCQSIDWKVGEIQ</sequence>
<reference evidence="10" key="1">
    <citation type="submission" date="2020-10" db="EMBL/GenBank/DDBJ databases">
        <authorList>
            <person name="Gilroy R."/>
        </authorList>
    </citation>
    <scope>NUCLEOTIDE SEQUENCE</scope>
    <source>
        <strain evidence="10">ChiW13-3771</strain>
    </source>
</reference>
<dbReference type="CDD" id="cd07346">
    <property type="entry name" value="ABC_6TM_exporters"/>
    <property type="match status" value="1"/>
</dbReference>
<dbReference type="PANTHER" id="PTHR24221">
    <property type="entry name" value="ATP-BINDING CASSETTE SUB-FAMILY B"/>
    <property type="match status" value="1"/>
</dbReference>
<dbReference type="FunFam" id="3.40.50.300:FF:000218">
    <property type="entry name" value="Multidrug ABC transporter ATP-binding protein"/>
    <property type="match status" value="1"/>
</dbReference>
<evidence type="ECO:0000259" key="8">
    <source>
        <dbReference type="PROSITE" id="PS50893"/>
    </source>
</evidence>
<protein>
    <submittedName>
        <fullName evidence="10">ABC transporter ATP-binding protein</fullName>
    </submittedName>
</protein>
<feature type="domain" description="ABC transmembrane type-1" evidence="9">
    <location>
        <begin position="19"/>
        <end position="273"/>
    </location>
</feature>
<evidence type="ECO:0000256" key="4">
    <source>
        <dbReference type="ARBA" id="ARBA00022840"/>
    </source>
</evidence>
<feature type="transmembrane region" description="Helical" evidence="7">
    <location>
        <begin position="16"/>
        <end position="42"/>
    </location>
</feature>
<dbReference type="Proteomes" id="UP000824201">
    <property type="component" value="Unassembled WGS sequence"/>
</dbReference>
<keyword evidence="3" id="KW-0547">Nucleotide-binding</keyword>
<dbReference type="Pfam" id="PF00005">
    <property type="entry name" value="ABC_tran"/>
    <property type="match status" value="1"/>
</dbReference>
<dbReference type="InterPro" id="IPR003439">
    <property type="entry name" value="ABC_transporter-like_ATP-bd"/>
</dbReference>
<dbReference type="GO" id="GO:0140359">
    <property type="term" value="F:ABC-type transporter activity"/>
    <property type="evidence" value="ECO:0007669"/>
    <property type="project" value="InterPro"/>
</dbReference>
<comment type="subcellular location">
    <subcellularLocation>
        <location evidence="1">Cell membrane</location>
        <topology evidence="1">Multi-pass membrane protein</topology>
    </subcellularLocation>
</comment>
<dbReference type="GO" id="GO:0016887">
    <property type="term" value="F:ATP hydrolysis activity"/>
    <property type="evidence" value="ECO:0007669"/>
    <property type="project" value="InterPro"/>
</dbReference>
<keyword evidence="4 10" id="KW-0067">ATP-binding</keyword>
<comment type="caution">
    <text evidence="10">The sequence shown here is derived from an EMBL/GenBank/DDBJ whole genome shotgun (WGS) entry which is preliminary data.</text>
</comment>
<evidence type="ECO:0000256" key="6">
    <source>
        <dbReference type="ARBA" id="ARBA00023136"/>
    </source>
</evidence>
<keyword evidence="2 7" id="KW-0812">Transmembrane</keyword>
<dbReference type="InterPro" id="IPR036640">
    <property type="entry name" value="ABC1_TM_sf"/>
</dbReference>
<dbReference type="GO" id="GO:0034040">
    <property type="term" value="F:ATPase-coupled lipid transmembrane transporter activity"/>
    <property type="evidence" value="ECO:0007669"/>
    <property type="project" value="TreeGrafter"/>
</dbReference>
<accession>A0A9D1EFH6</accession>
<dbReference type="SUPFAM" id="SSF52540">
    <property type="entry name" value="P-loop containing nucleoside triphosphate hydrolases"/>
    <property type="match status" value="1"/>
</dbReference>
<dbReference type="PROSITE" id="PS50893">
    <property type="entry name" value="ABC_TRANSPORTER_2"/>
    <property type="match status" value="1"/>
</dbReference>
<dbReference type="InterPro" id="IPR003593">
    <property type="entry name" value="AAA+_ATPase"/>
</dbReference>
<evidence type="ECO:0000256" key="3">
    <source>
        <dbReference type="ARBA" id="ARBA00022741"/>
    </source>
</evidence>
<feature type="transmembrane region" description="Helical" evidence="7">
    <location>
        <begin position="250"/>
        <end position="271"/>
    </location>
</feature>
<keyword evidence="6 7" id="KW-0472">Membrane</keyword>
<evidence type="ECO:0000313" key="11">
    <source>
        <dbReference type="Proteomes" id="UP000824201"/>
    </source>
</evidence>
<dbReference type="GO" id="GO:0005886">
    <property type="term" value="C:plasma membrane"/>
    <property type="evidence" value="ECO:0007669"/>
    <property type="project" value="UniProtKB-SubCell"/>
</dbReference>
<dbReference type="InterPro" id="IPR039421">
    <property type="entry name" value="Type_1_exporter"/>
</dbReference>
<gene>
    <name evidence="10" type="ORF">IAC96_10845</name>
</gene>
<dbReference type="Pfam" id="PF00664">
    <property type="entry name" value="ABC_membrane"/>
    <property type="match status" value="1"/>
</dbReference>
<name>A0A9D1EFH6_9FIRM</name>
<evidence type="ECO:0000259" key="9">
    <source>
        <dbReference type="PROSITE" id="PS50929"/>
    </source>
</evidence>
<feature type="transmembrane region" description="Helical" evidence="7">
    <location>
        <begin position="283"/>
        <end position="302"/>
    </location>
</feature>